<dbReference type="GO" id="GO:0016491">
    <property type="term" value="F:oxidoreductase activity"/>
    <property type="evidence" value="ECO:0007669"/>
    <property type="project" value="InterPro"/>
</dbReference>
<dbReference type="KEGG" id="vha:VIBHAR_06920"/>
<organism evidence="3 4">
    <name type="scientific">Vibrio campbellii (strain ATCC BAA-1116)</name>
    <dbReference type="NCBI Taxonomy" id="2902295"/>
    <lineage>
        <taxon>Bacteria</taxon>
        <taxon>Pseudomonadati</taxon>
        <taxon>Pseudomonadota</taxon>
        <taxon>Gammaproteobacteria</taxon>
        <taxon>Vibrionales</taxon>
        <taxon>Vibrionaceae</taxon>
        <taxon>Vibrio</taxon>
    </lineage>
</organism>
<dbReference type="Gene3D" id="2.40.30.10">
    <property type="entry name" value="Translation factors"/>
    <property type="match status" value="1"/>
</dbReference>
<accession>A7N5J4</accession>
<sequence>MRKRIVIKNRKVKTKVKKKLQPKSLVIKKTQTITPNMQRITLQGEALGNFPLDCEGSYVKLLFNEVGGTDIQGFSEENRPVMRTYTIRRFDPQACTIEVDFVRHITKDLQCGFAARWAMAAKEGDTISIVGPGSISNLNTDADWFFMAADMTALPALSAKIRTLPADAKGYAVISVISEADIQPIEAPAGMELHWVTEQPLADKVRELEWQQGEAAVWCACEFDSMRALRQYFRNEMDVDRENIYISSYWKQGVSEDGHKVIKREDAELNEQ</sequence>
<dbReference type="AlphaFoldDB" id="A7N5J4"/>
<dbReference type="Pfam" id="PF04954">
    <property type="entry name" value="SIP"/>
    <property type="match status" value="1"/>
</dbReference>
<dbReference type="InterPro" id="IPR013113">
    <property type="entry name" value="SIP_FAD-bd"/>
</dbReference>
<evidence type="ECO:0000256" key="1">
    <source>
        <dbReference type="ARBA" id="ARBA00035644"/>
    </source>
</evidence>
<comment type="similarity">
    <text evidence="1">Belongs to the SIP oxidoreductase family.</text>
</comment>
<dbReference type="InterPro" id="IPR007037">
    <property type="entry name" value="SIP_rossman_dom"/>
</dbReference>
<dbReference type="InterPro" id="IPR039374">
    <property type="entry name" value="SIP_fam"/>
</dbReference>
<dbReference type="InterPro" id="IPR039261">
    <property type="entry name" value="FNR_nucleotide-bd"/>
</dbReference>
<dbReference type="SUPFAM" id="SSF63380">
    <property type="entry name" value="Riboflavin synthase domain-like"/>
    <property type="match status" value="1"/>
</dbReference>
<evidence type="ECO:0000259" key="2">
    <source>
        <dbReference type="PROSITE" id="PS51384"/>
    </source>
</evidence>
<dbReference type="Proteomes" id="UP000008152">
    <property type="component" value="Chromosome II"/>
</dbReference>
<dbReference type="PATRIC" id="fig|338187.25.peg.3530"/>
<evidence type="ECO:0000313" key="3">
    <source>
        <dbReference type="EMBL" id="ABU74794.1"/>
    </source>
</evidence>
<dbReference type="PROSITE" id="PS51384">
    <property type="entry name" value="FAD_FR"/>
    <property type="match status" value="1"/>
</dbReference>
<protein>
    <recommendedName>
        <fullName evidence="2">FAD-binding FR-type domain-containing protein</fullName>
    </recommendedName>
</protein>
<dbReference type="InterPro" id="IPR017938">
    <property type="entry name" value="Riboflavin_synthase-like_b-brl"/>
</dbReference>
<dbReference type="CDD" id="cd06193">
    <property type="entry name" value="siderophore_interacting"/>
    <property type="match status" value="1"/>
</dbReference>
<gene>
    <name evidence="3" type="ordered locus">VIBHAR_06920</name>
</gene>
<reference evidence="3 4" key="1">
    <citation type="submission" date="2007-08" db="EMBL/GenBank/DDBJ databases">
        <authorList>
            <consortium name="The Vibrio harveyi Genome Sequencing Project"/>
            <person name="Bassler B."/>
            <person name="Clifton S.W."/>
            <person name="Fulton L."/>
            <person name="Delehaunty K."/>
            <person name="Fronick C."/>
            <person name="Harrison M."/>
            <person name="Markivic C."/>
            <person name="Fulton R."/>
            <person name="Tin-Wollam A.-M."/>
            <person name="Shah N."/>
            <person name="Pepin K."/>
            <person name="Nash W."/>
            <person name="Thiruvilangam P."/>
            <person name="Bhonagiri V."/>
            <person name="Waters C."/>
            <person name="Tu K.C."/>
            <person name="Irgon J."/>
            <person name="Wilson R.K."/>
        </authorList>
    </citation>
    <scope>NUCLEOTIDE SEQUENCE [LARGE SCALE GENOMIC DNA]</scope>
    <source>
        <strain evidence="4">ATCC BAA-1116 / BB120</strain>
    </source>
</reference>
<evidence type="ECO:0000313" key="4">
    <source>
        <dbReference type="Proteomes" id="UP000008152"/>
    </source>
</evidence>
<dbReference type="Gene3D" id="3.40.50.80">
    <property type="entry name" value="Nucleotide-binding domain of ferredoxin-NADP reductase (FNR) module"/>
    <property type="match status" value="1"/>
</dbReference>
<dbReference type="Pfam" id="PF08021">
    <property type="entry name" value="FAD_binding_9"/>
    <property type="match status" value="1"/>
</dbReference>
<feature type="domain" description="FAD-binding FR-type" evidence="2">
    <location>
        <begin position="20"/>
        <end position="139"/>
    </location>
</feature>
<dbReference type="PANTHER" id="PTHR30157">
    <property type="entry name" value="FERRIC REDUCTASE, NADPH-DEPENDENT"/>
    <property type="match status" value="1"/>
</dbReference>
<name>A7N5J4_VIBC1</name>
<dbReference type="EMBL" id="CP000790">
    <property type="protein sequence ID" value="ABU74794.1"/>
    <property type="molecule type" value="Genomic_DNA"/>
</dbReference>
<dbReference type="PANTHER" id="PTHR30157:SF0">
    <property type="entry name" value="NADPH-DEPENDENT FERRIC-CHELATE REDUCTASE"/>
    <property type="match status" value="1"/>
</dbReference>
<dbReference type="InterPro" id="IPR017927">
    <property type="entry name" value="FAD-bd_FR_type"/>
</dbReference>
<proteinExistence type="inferred from homology"/>